<evidence type="ECO:0000313" key="9">
    <source>
        <dbReference type="Proteomes" id="UP000264217"/>
    </source>
</evidence>
<dbReference type="AlphaFoldDB" id="A0A372NVZ8"/>
<comment type="caution">
    <text evidence="8">The sequence shown here is derived from an EMBL/GenBank/DDBJ whole genome shotgun (WGS) entry which is preliminary data.</text>
</comment>
<comment type="subcellular location">
    <subcellularLocation>
        <location evidence="1">Membrane</location>
        <topology evidence="1">Multi-pass membrane protein</topology>
    </subcellularLocation>
</comment>
<dbReference type="InterPro" id="IPR006121">
    <property type="entry name" value="HMA_dom"/>
</dbReference>
<dbReference type="RefSeq" id="WP_117389851.1">
    <property type="nucleotide sequence ID" value="NZ_QWDC01000001.1"/>
</dbReference>
<sequence>MTHTYNITGMTCTGCQFKVQHLLSQVPGVTGVEINLEKGTGDVTMGHHVNTAELKAALADYPKYVLTEAETHQAPAASSFTDTEEKRSFVQTYKPVLLIFAYITGLAVLITATTGGNWMMGMRIFMGGFFLIFSFFKMLDISSFADSYAMYDIVAKKIRAWGYIYVFVELGLGIAYAINFEPFITNLVTLVVMVVSIIGVLQSVFNKRAIRCACLGSVFNLPMSTITIIEDGLMIAMSAVMLALMA</sequence>
<dbReference type="InterPro" id="IPR036163">
    <property type="entry name" value="HMA_dom_sf"/>
</dbReference>
<dbReference type="GO" id="GO:0046872">
    <property type="term" value="F:metal ion binding"/>
    <property type="evidence" value="ECO:0007669"/>
    <property type="project" value="UniProtKB-KW"/>
</dbReference>
<name>A0A372NVZ8_9SPHI</name>
<keyword evidence="5 6" id="KW-0472">Membrane</keyword>
<evidence type="ECO:0000256" key="3">
    <source>
        <dbReference type="ARBA" id="ARBA00022723"/>
    </source>
</evidence>
<dbReference type="InterPro" id="IPR009908">
    <property type="entry name" value="Methylamine_util_MauE"/>
</dbReference>
<dbReference type="PROSITE" id="PS01047">
    <property type="entry name" value="HMA_1"/>
    <property type="match status" value="1"/>
</dbReference>
<evidence type="ECO:0000256" key="2">
    <source>
        <dbReference type="ARBA" id="ARBA00022692"/>
    </source>
</evidence>
<keyword evidence="3" id="KW-0479">Metal-binding</keyword>
<feature type="transmembrane region" description="Helical" evidence="6">
    <location>
        <begin position="226"/>
        <end position="245"/>
    </location>
</feature>
<organism evidence="8 9">
    <name type="scientific">Mucilaginibacter conchicola</name>
    <dbReference type="NCBI Taxonomy" id="2303333"/>
    <lineage>
        <taxon>Bacteria</taxon>
        <taxon>Pseudomonadati</taxon>
        <taxon>Bacteroidota</taxon>
        <taxon>Sphingobacteriia</taxon>
        <taxon>Sphingobacteriales</taxon>
        <taxon>Sphingobacteriaceae</taxon>
        <taxon>Mucilaginibacter</taxon>
    </lineage>
</organism>
<feature type="domain" description="HMA" evidence="7">
    <location>
        <begin position="1"/>
        <end position="66"/>
    </location>
</feature>
<dbReference type="Gene3D" id="3.30.70.100">
    <property type="match status" value="1"/>
</dbReference>
<protein>
    <submittedName>
        <fullName evidence="8">Heavy-metal-associated domain-containing protein</fullName>
    </submittedName>
</protein>
<evidence type="ECO:0000256" key="1">
    <source>
        <dbReference type="ARBA" id="ARBA00004141"/>
    </source>
</evidence>
<feature type="transmembrane region" description="Helical" evidence="6">
    <location>
        <begin position="96"/>
        <end position="114"/>
    </location>
</feature>
<dbReference type="SUPFAM" id="SSF55008">
    <property type="entry name" value="HMA, heavy metal-associated domain"/>
    <property type="match status" value="1"/>
</dbReference>
<evidence type="ECO:0000313" key="8">
    <source>
        <dbReference type="EMBL" id="RFZ94286.1"/>
    </source>
</evidence>
<keyword evidence="9" id="KW-1185">Reference proteome</keyword>
<keyword evidence="2 6" id="KW-0812">Transmembrane</keyword>
<reference evidence="8 9" key="1">
    <citation type="submission" date="2018-08" db="EMBL/GenBank/DDBJ databases">
        <title>Mucilaginibacter sp. MYSH2.</title>
        <authorList>
            <person name="Seo T."/>
        </authorList>
    </citation>
    <scope>NUCLEOTIDE SEQUENCE [LARGE SCALE GENOMIC DNA]</scope>
    <source>
        <strain evidence="8 9">MYSH2</strain>
    </source>
</reference>
<evidence type="ECO:0000256" key="4">
    <source>
        <dbReference type="ARBA" id="ARBA00022989"/>
    </source>
</evidence>
<dbReference type="EMBL" id="QWDC01000001">
    <property type="protein sequence ID" value="RFZ94286.1"/>
    <property type="molecule type" value="Genomic_DNA"/>
</dbReference>
<dbReference type="Pfam" id="PF07291">
    <property type="entry name" value="MauE"/>
    <property type="match status" value="1"/>
</dbReference>
<feature type="transmembrane region" description="Helical" evidence="6">
    <location>
        <begin position="184"/>
        <end position="205"/>
    </location>
</feature>
<evidence type="ECO:0000259" key="7">
    <source>
        <dbReference type="PROSITE" id="PS50846"/>
    </source>
</evidence>
<accession>A0A372NVZ8</accession>
<evidence type="ECO:0000256" key="6">
    <source>
        <dbReference type="SAM" id="Phobius"/>
    </source>
</evidence>
<gene>
    <name evidence="8" type="ORF">D0C36_01645</name>
</gene>
<feature type="transmembrane region" description="Helical" evidence="6">
    <location>
        <begin position="160"/>
        <end position="178"/>
    </location>
</feature>
<dbReference type="InterPro" id="IPR017969">
    <property type="entry name" value="Heavy-metal-associated_CS"/>
</dbReference>
<evidence type="ECO:0000256" key="5">
    <source>
        <dbReference type="ARBA" id="ARBA00023136"/>
    </source>
</evidence>
<dbReference type="GO" id="GO:0016020">
    <property type="term" value="C:membrane"/>
    <property type="evidence" value="ECO:0007669"/>
    <property type="project" value="UniProtKB-SubCell"/>
</dbReference>
<proteinExistence type="predicted"/>
<dbReference type="Proteomes" id="UP000264217">
    <property type="component" value="Unassembled WGS sequence"/>
</dbReference>
<dbReference type="PROSITE" id="PS50846">
    <property type="entry name" value="HMA_2"/>
    <property type="match status" value="1"/>
</dbReference>
<feature type="transmembrane region" description="Helical" evidence="6">
    <location>
        <begin position="120"/>
        <end position="139"/>
    </location>
</feature>
<dbReference type="Pfam" id="PF00403">
    <property type="entry name" value="HMA"/>
    <property type="match status" value="1"/>
</dbReference>
<dbReference type="OrthoDB" id="1521937at2"/>
<keyword evidence="4 6" id="KW-1133">Transmembrane helix</keyword>
<dbReference type="GO" id="GO:0030416">
    <property type="term" value="P:methylamine metabolic process"/>
    <property type="evidence" value="ECO:0007669"/>
    <property type="project" value="InterPro"/>
</dbReference>
<dbReference type="CDD" id="cd00371">
    <property type="entry name" value="HMA"/>
    <property type="match status" value="1"/>
</dbReference>